<protein>
    <submittedName>
        <fullName evidence="2">Helix-turn-helix</fullName>
    </submittedName>
</protein>
<evidence type="ECO:0000259" key="1">
    <source>
        <dbReference type="PROSITE" id="PS50943"/>
    </source>
</evidence>
<gene>
    <name evidence="2" type="ORF">SAMN04488082_10451</name>
</gene>
<name>A0A1I3SAN8_9BACT</name>
<keyword evidence="3" id="KW-1185">Reference proteome</keyword>
<dbReference type="Pfam" id="PF01381">
    <property type="entry name" value="HTH_3"/>
    <property type="match status" value="1"/>
</dbReference>
<dbReference type="EMBL" id="FORX01000004">
    <property type="protein sequence ID" value="SFJ54576.1"/>
    <property type="molecule type" value="Genomic_DNA"/>
</dbReference>
<evidence type="ECO:0000313" key="3">
    <source>
        <dbReference type="Proteomes" id="UP000198635"/>
    </source>
</evidence>
<dbReference type="PROSITE" id="PS50943">
    <property type="entry name" value="HTH_CROC1"/>
    <property type="match status" value="1"/>
</dbReference>
<organism evidence="2 3">
    <name type="scientific">Desulfomicrobium apsheronum</name>
    <dbReference type="NCBI Taxonomy" id="52560"/>
    <lineage>
        <taxon>Bacteria</taxon>
        <taxon>Pseudomonadati</taxon>
        <taxon>Thermodesulfobacteriota</taxon>
        <taxon>Desulfovibrionia</taxon>
        <taxon>Desulfovibrionales</taxon>
        <taxon>Desulfomicrobiaceae</taxon>
        <taxon>Desulfomicrobium</taxon>
    </lineage>
</organism>
<reference evidence="3" key="1">
    <citation type="submission" date="2016-10" db="EMBL/GenBank/DDBJ databases">
        <authorList>
            <person name="Varghese N."/>
            <person name="Submissions S."/>
        </authorList>
    </citation>
    <scope>NUCLEOTIDE SEQUENCE [LARGE SCALE GENOMIC DNA]</scope>
    <source>
        <strain evidence="3">DSM 5918</strain>
    </source>
</reference>
<dbReference type="STRING" id="52560.SAMN04488082_10451"/>
<dbReference type="SUPFAM" id="SSF47413">
    <property type="entry name" value="lambda repressor-like DNA-binding domains"/>
    <property type="match status" value="1"/>
</dbReference>
<dbReference type="InterPro" id="IPR001387">
    <property type="entry name" value="Cro/C1-type_HTH"/>
</dbReference>
<dbReference type="SMART" id="SM00530">
    <property type="entry name" value="HTH_XRE"/>
    <property type="match status" value="1"/>
</dbReference>
<sequence>MLERTRKPHTDNVTLCATGPASRLADVEKALSGLGFSIQEAEDAIPWREVFNTPESEMPASMLRGARYREDMTQEELAKAAGIPRRHISEMENSKRPIGKQNARKLAEVLKVDYRVFL</sequence>
<dbReference type="OrthoDB" id="9807711at2"/>
<dbReference type="GO" id="GO:0003677">
    <property type="term" value="F:DNA binding"/>
    <property type="evidence" value="ECO:0007669"/>
    <property type="project" value="InterPro"/>
</dbReference>
<dbReference type="Proteomes" id="UP000198635">
    <property type="component" value="Unassembled WGS sequence"/>
</dbReference>
<dbReference type="RefSeq" id="WP_092373180.1">
    <property type="nucleotide sequence ID" value="NZ_FORX01000004.1"/>
</dbReference>
<dbReference type="Gene3D" id="1.10.260.40">
    <property type="entry name" value="lambda repressor-like DNA-binding domains"/>
    <property type="match status" value="1"/>
</dbReference>
<accession>A0A1I3SAN8</accession>
<dbReference type="AlphaFoldDB" id="A0A1I3SAN8"/>
<dbReference type="CDD" id="cd00093">
    <property type="entry name" value="HTH_XRE"/>
    <property type="match status" value="1"/>
</dbReference>
<evidence type="ECO:0000313" key="2">
    <source>
        <dbReference type="EMBL" id="SFJ54576.1"/>
    </source>
</evidence>
<dbReference type="InterPro" id="IPR010982">
    <property type="entry name" value="Lambda_DNA-bd_dom_sf"/>
</dbReference>
<feature type="domain" description="HTH cro/C1-type" evidence="1">
    <location>
        <begin position="63"/>
        <end position="117"/>
    </location>
</feature>
<proteinExistence type="predicted"/>